<reference evidence="1" key="1">
    <citation type="submission" date="2023-07" db="EMBL/GenBank/DDBJ databases">
        <title>Chromosome-level Genome Assembly of Striped Snakehead (Channa striata).</title>
        <authorList>
            <person name="Liu H."/>
        </authorList>
    </citation>
    <scope>NUCLEOTIDE SEQUENCE</scope>
    <source>
        <strain evidence="1">Gz</strain>
        <tissue evidence="1">Muscle</tissue>
    </source>
</reference>
<dbReference type="EMBL" id="JAUPFM010000012">
    <property type="protein sequence ID" value="KAK2835192.1"/>
    <property type="molecule type" value="Genomic_DNA"/>
</dbReference>
<protein>
    <submittedName>
        <fullName evidence="1">Uncharacterized protein</fullName>
    </submittedName>
</protein>
<evidence type="ECO:0000313" key="1">
    <source>
        <dbReference type="EMBL" id="KAK2835192.1"/>
    </source>
</evidence>
<accession>A0AA88MF60</accession>
<dbReference type="AlphaFoldDB" id="A0AA88MF60"/>
<gene>
    <name evidence="1" type="ORF">Q5P01_015676</name>
</gene>
<organism evidence="1 2">
    <name type="scientific">Channa striata</name>
    <name type="common">Snakehead murrel</name>
    <name type="synonym">Ophicephalus striatus</name>
    <dbReference type="NCBI Taxonomy" id="64152"/>
    <lineage>
        <taxon>Eukaryota</taxon>
        <taxon>Metazoa</taxon>
        <taxon>Chordata</taxon>
        <taxon>Craniata</taxon>
        <taxon>Vertebrata</taxon>
        <taxon>Euteleostomi</taxon>
        <taxon>Actinopterygii</taxon>
        <taxon>Neopterygii</taxon>
        <taxon>Teleostei</taxon>
        <taxon>Neoteleostei</taxon>
        <taxon>Acanthomorphata</taxon>
        <taxon>Anabantaria</taxon>
        <taxon>Anabantiformes</taxon>
        <taxon>Channoidei</taxon>
        <taxon>Channidae</taxon>
        <taxon>Channa</taxon>
    </lineage>
</organism>
<proteinExistence type="predicted"/>
<name>A0AA88MF60_CHASR</name>
<sequence length="70" mass="7941">MLAGHYGLPASWREVLALISRSTTLSIHHSLLENFSSSSKHMFLSCSLAKDKLRKHQRTIHHSQVETSLE</sequence>
<dbReference type="Proteomes" id="UP001187415">
    <property type="component" value="Unassembled WGS sequence"/>
</dbReference>
<comment type="caution">
    <text evidence="1">The sequence shown here is derived from an EMBL/GenBank/DDBJ whole genome shotgun (WGS) entry which is preliminary data.</text>
</comment>
<evidence type="ECO:0000313" key="2">
    <source>
        <dbReference type="Proteomes" id="UP001187415"/>
    </source>
</evidence>
<keyword evidence="2" id="KW-1185">Reference proteome</keyword>